<name>A0AA97AHV1_9CYAN</name>
<dbReference type="InterPro" id="IPR011008">
    <property type="entry name" value="Dimeric_a/b-barrel"/>
</dbReference>
<accession>A0AA97AHV1</accession>
<gene>
    <name evidence="2" type="ORF">HJG54_20125</name>
</gene>
<sequence length="224" mass="25362">MLNSQMDDQVFYSTVVLEHIVPLGKDPAFRTWHTALIHTAEQSAGYLRTDFCPPLECADGVVKWYSLIHFDSPNHLNEWLTSKTREDLVESGRHIFENYKFKSFTTGLEGWFSRQTGVEQAGLGPPAWKQVLSVVLGLYPTVMTQAKLFAALGIMQFWPPAASMLVNNLITSSCLTWVVMPLVTRLMSFWLRPAFRRSLVKTDLLGAAIVSLALIMMVIFFMQI</sequence>
<keyword evidence="1" id="KW-1133">Transmembrane helix</keyword>
<reference evidence="2" key="1">
    <citation type="submission" date="2020-05" db="EMBL/GenBank/DDBJ databases">
        <authorList>
            <person name="Zhu T."/>
            <person name="Keshari N."/>
            <person name="Lu X."/>
        </authorList>
    </citation>
    <scope>NUCLEOTIDE SEQUENCE</scope>
    <source>
        <strain evidence="2">NK1-12</strain>
    </source>
</reference>
<feature type="transmembrane region" description="Helical" evidence="1">
    <location>
        <begin position="204"/>
        <end position="222"/>
    </location>
</feature>
<dbReference type="InterPro" id="IPR038762">
    <property type="entry name" value="ABM_predict"/>
</dbReference>
<dbReference type="AlphaFoldDB" id="A0AA97AHV1"/>
<evidence type="ECO:0000313" key="2">
    <source>
        <dbReference type="EMBL" id="WNZ24929.1"/>
    </source>
</evidence>
<dbReference type="RefSeq" id="WP_316430953.1">
    <property type="nucleotide sequence ID" value="NZ_CP053586.1"/>
</dbReference>
<proteinExistence type="predicted"/>
<keyword evidence="1" id="KW-0812">Transmembrane</keyword>
<evidence type="ECO:0000256" key="1">
    <source>
        <dbReference type="SAM" id="Phobius"/>
    </source>
</evidence>
<dbReference type="SUPFAM" id="SSF54909">
    <property type="entry name" value="Dimeric alpha+beta barrel"/>
    <property type="match status" value="1"/>
</dbReference>
<protein>
    <recommendedName>
        <fullName evidence="3">Antibiotic biosynthesis monooxygenase</fullName>
    </recommendedName>
</protein>
<organism evidence="2">
    <name type="scientific">Leptolyngbya sp. NK1-12</name>
    <dbReference type="NCBI Taxonomy" id="2547451"/>
    <lineage>
        <taxon>Bacteria</taxon>
        <taxon>Bacillati</taxon>
        <taxon>Cyanobacteriota</taxon>
        <taxon>Cyanophyceae</taxon>
        <taxon>Leptolyngbyales</taxon>
        <taxon>Leptolyngbyaceae</taxon>
        <taxon>Leptolyngbya group</taxon>
        <taxon>Leptolyngbya</taxon>
    </lineage>
</organism>
<evidence type="ECO:0008006" key="3">
    <source>
        <dbReference type="Google" id="ProtNLM"/>
    </source>
</evidence>
<feature type="transmembrane region" description="Helical" evidence="1">
    <location>
        <begin position="136"/>
        <end position="158"/>
    </location>
</feature>
<dbReference type="PANTHER" id="PTHR40057">
    <property type="entry name" value="SLR1162 PROTEIN"/>
    <property type="match status" value="1"/>
</dbReference>
<keyword evidence="1" id="KW-0472">Membrane</keyword>
<dbReference type="EMBL" id="CP053586">
    <property type="protein sequence ID" value="WNZ24929.1"/>
    <property type="molecule type" value="Genomic_DNA"/>
</dbReference>
<feature type="transmembrane region" description="Helical" evidence="1">
    <location>
        <begin position="164"/>
        <end position="183"/>
    </location>
</feature>
<dbReference type="PANTHER" id="PTHR40057:SF1">
    <property type="entry name" value="SLR1162 PROTEIN"/>
    <property type="match status" value="1"/>
</dbReference>
<dbReference type="Gene3D" id="3.30.70.100">
    <property type="match status" value="1"/>
</dbReference>